<dbReference type="EMBL" id="ATDN01000001">
    <property type="protein sequence ID" value="RWA23652.1"/>
    <property type="molecule type" value="Genomic_DNA"/>
</dbReference>
<proteinExistence type="inferred from homology"/>
<comment type="similarity">
    <text evidence="1">Belongs to the protein kinase superfamily. ADCK protein kinase family.</text>
</comment>
<dbReference type="Pfam" id="PF03109">
    <property type="entry name" value="ABC1"/>
    <property type="match status" value="1"/>
</dbReference>
<dbReference type="SUPFAM" id="SSF56112">
    <property type="entry name" value="Protein kinase-like (PK-like)"/>
    <property type="match status" value="1"/>
</dbReference>
<dbReference type="PANTHER" id="PTHR43851:SF3">
    <property type="entry name" value="COENZYME Q8"/>
    <property type="match status" value="1"/>
</dbReference>
<evidence type="ECO:0000256" key="4">
    <source>
        <dbReference type="ARBA" id="ARBA00022840"/>
    </source>
</evidence>
<name>A0A439DZS1_9MYCO</name>
<accession>A0A439DZS1</accession>
<dbReference type="GO" id="GO:0005524">
    <property type="term" value="F:ATP binding"/>
    <property type="evidence" value="ECO:0007669"/>
    <property type="project" value="UniProtKB-KW"/>
</dbReference>
<reference evidence="6 7" key="1">
    <citation type="submission" date="2013-06" db="EMBL/GenBank/DDBJ databases">
        <title>The draft sequence of the Mycobacterium elephantis genome.</title>
        <authorList>
            <person name="Pettersson F.B."/>
            <person name="Das S."/>
            <person name="Dasgupta S."/>
            <person name="Bhattacharya A."/>
            <person name="Kirsebom L.A."/>
        </authorList>
    </citation>
    <scope>NUCLEOTIDE SEQUENCE [LARGE SCALE GENOMIC DNA]</scope>
    <source>
        <strain evidence="6 7">DSM 44368</strain>
    </source>
</reference>
<evidence type="ECO:0000313" key="6">
    <source>
        <dbReference type="EMBL" id="RWA23652.1"/>
    </source>
</evidence>
<dbReference type="GO" id="GO:0016740">
    <property type="term" value="F:transferase activity"/>
    <property type="evidence" value="ECO:0007669"/>
    <property type="project" value="UniProtKB-KW"/>
</dbReference>
<evidence type="ECO:0000313" key="7">
    <source>
        <dbReference type="Proteomes" id="UP000287177"/>
    </source>
</evidence>
<comment type="caution">
    <text evidence="6">The sequence shown here is derived from an EMBL/GenBank/DDBJ whole genome shotgun (WGS) entry which is preliminary data.</text>
</comment>
<sequence>MVEVPRRTVRRGAKLAGLPVRAAGRAVLGWGQRLAGGDADLIAEQWSARSAEQVFAVLGELKGGAMKFGQAMSVYEAAIPDQYAAPYRDALTRLQAAAPPISAARIHRVLAEQLGTRWSQRFAEFDDEPVAAASIGQVHRAVWHDGRPVAVKVQYPGADVALMADLRQLGRFSRLIAPLFPGLAVRPMIDELSARMAEELDYRHEADTQRAFAAAFANDPQFLVPNVVASSPKVLVTEWVSGQPISELMRTGDQDTKNDAARLLFEFSAASMALLGALHADPHPGNYQLDADGRLVVIDFGAVATADRSALVFLDSIRLTEIADSVQLVDIPDPQMQALVLSELNNELSALGFSGSNTQIHPEDVLSYFGPFTEPLLAQRFQFSRDWLQQLGPRVPGLARGQDFLDGAVLSIPPEHALMFRALAGIVAVACQLEAEVALRDIVTHWYPDFETPKIPPNLAAALGID</sequence>
<organism evidence="6 7">
    <name type="scientific">Mycolicibacterium elephantis DSM 44368</name>
    <dbReference type="NCBI Taxonomy" id="1335622"/>
    <lineage>
        <taxon>Bacteria</taxon>
        <taxon>Bacillati</taxon>
        <taxon>Actinomycetota</taxon>
        <taxon>Actinomycetes</taxon>
        <taxon>Mycobacteriales</taxon>
        <taxon>Mycobacteriaceae</taxon>
        <taxon>Mycolicibacterium</taxon>
    </lineage>
</organism>
<keyword evidence="7" id="KW-1185">Reference proteome</keyword>
<dbReference type="Proteomes" id="UP000287177">
    <property type="component" value="Unassembled WGS sequence"/>
</dbReference>
<evidence type="ECO:0000259" key="5">
    <source>
        <dbReference type="Pfam" id="PF03109"/>
    </source>
</evidence>
<evidence type="ECO:0000256" key="1">
    <source>
        <dbReference type="ARBA" id="ARBA00009670"/>
    </source>
</evidence>
<dbReference type="AlphaFoldDB" id="A0A439DZS1"/>
<dbReference type="PANTHER" id="PTHR43851">
    <property type="match status" value="1"/>
</dbReference>
<keyword evidence="4" id="KW-0067">ATP-binding</keyword>
<evidence type="ECO:0000256" key="2">
    <source>
        <dbReference type="ARBA" id="ARBA00022679"/>
    </source>
</evidence>
<dbReference type="InterPro" id="IPR034646">
    <property type="entry name" value="ADCK3_dom"/>
</dbReference>
<dbReference type="CDD" id="cd13970">
    <property type="entry name" value="ABC1_ADCK3"/>
    <property type="match status" value="1"/>
</dbReference>
<dbReference type="InterPro" id="IPR004147">
    <property type="entry name" value="ABC1_dom"/>
</dbReference>
<dbReference type="Gene3D" id="1.10.510.10">
    <property type="entry name" value="Transferase(Phosphotransferase) domain 1"/>
    <property type="match status" value="1"/>
</dbReference>
<feature type="domain" description="ABC1 atypical kinase-like" evidence="5">
    <location>
        <begin position="93"/>
        <end position="309"/>
    </location>
</feature>
<evidence type="ECO:0000256" key="3">
    <source>
        <dbReference type="ARBA" id="ARBA00022741"/>
    </source>
</evidence>
<keyword evidence="3" id="KW-0547">Nucleotide-binding</keyword>
<protein>
    <recommendedName>
        <fullName evidence="5">ABC1 atypical kinase-like domain-containing protein</fullName>
    </recommendedName>
</protein>
<dbReference type="InterPro" id="IPR011009">
    <property type="entry name" value="Kinase-like_dom_sf"/>
</dbReference>
<dbReference type="RefSeq" id="WP_128106625.1">
    <property type="nucleotide sequence ID" value="NZ_ATDN01000001.1"/>
</dbReference>
<keyword evidence="2" id="KW-0808">Transferase</keyword>
<dbReference type="InterPro" id="IPR051409">
    <property type="entry name" value="Atypical_kinase_ADCK"/>
</dbReference>
<gene>
    <name evidence="6" type="ORF">MELE44368_00185</name>
</gene>